<dbReference type="GO" id="GO:0016504">
    <property type="term" value="F:peptidase activator activity"/>
    <property type="evidence" value="ECO:0007669"/>
    <property type="project" value="InterPro"/>
</dbReference>
<protein>
    <recommendedName>
        <fullName evidence="2">Proteasome activator Blm10 middle HEAT repeats region domain-containing protein</fullName>
    </recommendedName>
</protein>
<comment type="caution">
    <text evidence="3">The sequence shown here is derived from an EMBL/GenBank/DDBJ whole genome shotgun (WGS) entry which is preliminary data.</text>
</comment>
<evidence type="ECO:0000313" key="3">
    <source>
        <dbReference type="EMBL" id="KUF94086.1"/>
    </source>
</evidence>
<accession>A0A0W8DCI7</accession>
<evidence type="ECO:0000259" key="2">
    <source>
        <dbReference type="Pfam" id="PF16507"/>
    </source>
</evidence>
<dbReference type="InterPro" id="IPR032430">
    <property type="entry name" value="Blm10_mid"/>
</dbReference>
<organism evidence="3 4">
    <name type="scientific">Phytophthora nicotianae</name>
    <name type="common">Potato buckeye rot agent</name>
    <name type="synonym">Phytophthora parasitica</name>
    <dbReference type="NCBI Taxonomy" id="4792"/>
    <lineage>
        <taxon>Eukaryota</taxon>
        <taxon>Sar</taxon>
        <taxon>Stramenopiles</taxon>
        <taxon>Oomycota</taxon>
        <taxon>Peronosporomycetes</taxon>
        <taxon>Peronosporales</taxon>
        <taxon>Peronosporaceae</taxon>
        <taxon>Phytophthora</taxon>
    </lineage>
</organism>
<dbReference type="GO" id="GO:0010499">
    <property type="term" value="P:proteasomal ubiquitin-independent protein catabolic process"/>
    <property type="evidence" value="ECO:0007669"/>
    <property type="project" value="TreeGrafter"/>
</dbReference>
<reference evidence="3 4" key="1">
    <citation type="submission" date="2015-11" db="EMBL/GenBank/DDBJ databases">
        <title>Genomes and virulence difference between two physiological races of Phytophthora nicotianae.</title>
        <authorList>
            <person name="Liu H."/>
            <person name="Ma X."/>
            <person name="Yu H."/>
            <person name="Fang D."/>
            <person name="Li Y."/>
            <person name="Wang X."/>
            <person name="Wang W."/>
            <person name="Dong Y."/>
            <person name="Xiao B."/>
        </authorList>
    </citation>
    <scope>NUCLEOTIDE SEQUENCE [LARGE SCALE GENOMIC DNA]</scope>
    <source>
        <strain evidence="4">race 1</strain>
    </source>
</reference>
<sequence length="203" mass="22734">MAVFLPQLICGRHPQSTGLFYATYLKPILKLTLPGIDANDEKKTQATIHLYFNLLSWLPLVNDPAKANFQNTKHRGELSNQLFADMENSLFAELGTLERQIDEEMWGNGQFLEEWALAVLDRCFQFIQSRSGARSSSSSPNTDKRRSGKSSKSDGSEDAIVLQVLNLQALLFAQLSPEIYTQCLRKTVAFVSNAFYTTSFGGK</sequence>
<evidence type="ECO:0000313" key="4">
    <source>
        <dbReference type="Proteomes" id="UP000054636"/>
    </source>
</evidence>
<dbReference type="EMBL" id="LNFP01000326">
    <property type="protein sequence ID" value="KUF94086.1"/>
    <property type="molecule type" value="Genomic_DNA"/>
</dbReference>
<dbReference type="PANTHER" id="PTHR32170">
    <property type="entry name" value="PROTEASOME ACTIVATOR COMPLEX SUBUNIT 4"/>
    <property type="match status" value="1"/>
</dbReference>
<dbReference type="GO" id="GO:0005634">
    <property type="term" value="C:nucleus"/>
    <property type="evidence" value="ECO:0007669"/>
    <property type="project" value="TreeGrafter"/>
</dbReference>
<dbReference type="GO" id="GO:0005829">
    <property type="term" value="C:cytosol"/>
    <property type="evidence" value="ECO:0007669"/>
    <property type="project" value="TreeGrafter"/>
</dbReference>
<dbReference type="Proteomes" id="UP000054636">
    <property type="component" value="Unassembled WGS sequence"/>
</dbReference>
<feature type="domain" description="Proteasome activator Blm10 middle HEAT repeats region" evidence="2">
    <location>
        <begin position="21"/>
        <end position="196"/>
    </location>
</feature>
<name>A0A0W8DCI7_PHYNI</name>
<dbReference type="GO" id="GO:0070628">
    <property type="term" value="F:proteasome binding"/>
    <property type="evidence" value="ECO:0007669"/>
    <property type="project" value="InterPro"/>
</dbReference>
<dbReference type="PANTHER" id="PTHR32170:SF3">
    <property type="entry name" value="PROTEASOME ACTIVATOR COMPLEX SUBUNIT 4"/>
    <property type="match status" value="1"/>
</dbReference>
<proteinExistence type="predicted"/>
<dbReference type="Pfam" id="PF16507">
    <property type="entry name" value="HEAT_PSME4_mid"/>
    <property type="match status" value="1"/>
</dbReference>
<feature type="region of interest" description="Disordered" evidence="1">
    <location>
        <begin position="132"/>
        <end position="154"/>
    </location>
</feature>
<dbReference type="AlphaFoldDB" id="A0A0W8DCI7"/>
<evidence type="ECO:0000256" key="1">
    <source>
        <dbReference type="SAM" id="MobiDB-lite"/>
    </source>
</evidence>
<gene>
    <name evidence="3" type="ORF">AM588_10006954</name>
</gene>
<dbReference type="InterPro" id="IPR035309">
    <property type="entry name" value="PSME4"/>
</dbReference>